<dbReference type="SUPFAM" id="SSF48452">
    <property type="entry name" value="TPR-like"/>
    <property type="match status" value="2"/>
</dbReference>
<evidence type="ECO:0000313" key="3">
    <source>
        <dbReference type="EMBL" id="MQY02081.1"/>
    </source>
</evidence>
<feature type="domain" description="DUF7779" evidence="2">
    <location>
        <begin position="273"/>
        <end position="357"/>
    </location>
</feature>
<dbReference type="Pfam" id="PF00931">
    <property type="entry name" value="NB-ARC"/>
    <property type="match status" value="1"/>
</dbReference>
<evidence type="ECO:0008006" key="5">
    <source>
        <dbReference type="Google" id="ProtNLM"/>
    </source>
</evidence>
<gene>
    <name evidence="3" type="ORF">ACRB68_01080</name>
</gene>
<comment type="caution">
    <text evidence="3">The sequence shown here is derived from an EMBL/GenBank/DDBJ whole genome shotgun (WGS) entry which is preliminary data.</text>
</comment>
<dbReference type="SUPFAM" id="SSF52540">
    <property type="entry name" value="P-loop containing nucleoside triphosphate hydrolases"/>
    <property type="match status" value="1"/>
</dbReference>
<dbReference type="Gene3D" id="1.25.40.10">
    <property type="entry name" value="Tetratricopeptide repeat domain"/>
    <property type="match status" value="1"/>
</dbReference>
<dbReference type="InterPro" id="IPR002182">
    <property type="entry name" value="NB-ARC"/>
</dbReference>
<dbReference type="InterPro" id="IPR011990">
    <property type="entry name" value="TPR-like_helical_dom_sf"/>
</dbReference>
<reference evidence="3 4" key="1">
    <citation type="submission" date="2019-10" db="EMBL/GenBank/DDBJ databases">
        <title>Actinomadura rubteroloni sp. nov. and Actinomadura macrotermitis sp. nov., isolated from the gut of fungus growing-termite Macrotermes natalensis.</title>
        <authorList>
            <person name="Benndorf R."/>
            <person name="Martin K."/>
            <person name="Kuefner M."/>
            <person name="De Beer W."/>
            <person name="Kaster A.-K."/>
            <person name="Vollmers J."/>
            <person name="Poulsen M."/>
            <person name="Beemelmanns C."/>
        </authorList>
    </citation>
    <scope>NUCLEOTIDE SEQUENCE [LARGE SCALE GENOMIC DNA]</scope>
    <source>
        <strain evidence="3 4">RB68</strain>
    </source>
</reference>
<feature type="domain" description="NB-ARC" evidence="1">
    <location>
        <begin position="42"/>
        <end position="178"/>
    </location>
</feature>
<proteinExistence type="predicted"/>
<evidence type="ECO:0000313" key="4">
    <source>
        <dbReference type="Proteomes" id="UP000487268"/>
    </source>
</evidence>
<dbReference type="PANTHER" id="PTHR46082:SF6">
    <property type="entry name" value="AAA+ ATPASE DOMAIN-CONTAINING PROTEIN-RELATED"/>
    <property type="match status" value="1"/>
</dbReference>
<dbReference type="InterPro" id="IPR053137">
    <property type="entry name" value="NLR-like"/>
</dbReference>
<name>A0A7K0BLQ0_9ACTN</name>
<dbReference type="InterPro" id="IPR056681">
    <property type="entry name" value="DUF7779"/>
</dbReference>
<dbReference type="GO" id="GO:0043531">
    <property type="term" value="F:ADP binding"/>
    <property type="evidence" value="ECO:0007669"/>
    <property type="project" value="InterPro"/>
</dbReference>
<keyword evidence="4" id="KW-1185">Reference proteome</keyword>
<dbReference type="Proteomes" id="UP000487268">
    <property type="component" value="Unassembled WGS sequence"/>
</dbReference>
<evidence type="ECO:0000259" key="1">
    <source>
        <dbReference type="Pfam" id="PF00931"/>
    </source>
</evidence>
<dbReference type="EMBL" id="WEGH01000001">
    <property type="protein sequence ID" value="MQY02081.1"/>
    <property type="molecule type" value="Genomic_DNA"/>
</dbReference>
<dbReference type="PANTHER" id="PTHR46082">
    <property type="entry name" value="ATP/GTP-BINDING PROTEIN-RELATED"/>
    <property type="match status" value="1"/>
</dbReference>
<accession>A0A7K0BLQ0</accession>
<protein>
    <recommendedName>
        <fullName evidence="5">Tetratricopeptide repeat protein</fullName>
    </recommendedName>
</protein>
<dbReference type="Pfam" id="PF13374">
    <property type="entry name" value="TPR_10"/>
    <property type="match status" value="1"/>
</dbReference>
<organism evidence="3 4">
    <name type="scientific">Actinomadura macrotermitis</name>
    <dbReference type="NCBI Taxonomy" id="2585200"/>
    <lineage>
        <taxon>Bacteria</taxon>
        <taxon>Bacillati</taxon>
        <taxon>Actinomycetota</taxon>
        <taxon>Actinomycetes</taxon>
        <taxon>Streptosporangiales</taxon>
        <taxon>Thermomonosporaceae</taxon>
        <taxon>Actinomadura</taxon>
    </lineage>
</organism>
<dbReference type="InterPro" id="IPR027417">
    <property type="entry name" value="P-loop_NTPase"/>
</dbReference>
<dbReference type="Gene3D" id="3.40.50.300">
    <property type="entry name" value="P-loop containing nucleotide triphosphate hydrolases"/>
    <property type="match status" value="1"/>
</dbReference>
<sequence>MLERIRVGRIPRPADCFQDRQVAERMRAAAGAGETVALTQVLAGMGGVGKTQLAAAYARDAWKTGVEVLVWVNARSRDGIISAYAETARELGLVPAGHEDARKAAEKFLVWAETTTDRRWLVVLDDVQRPADVNGLWPPAGTSAAGGRVVVTTRLREAALARADHHFLEIGIYTPQEADSYLRARLEERADAADRRALAGGLGHLPLALAQAAAYIANMEITPGDYRNLLATELLKDVVPEEGHLTDDHQQIVTATWNLSIDQADAAHPAGLAKPVLQLASVLDSAGIPHTVLSSPPALDHLTSHQPIRAQAVDAAMVGKALRTLHRYSLIDHDRSAIHHEVRVHQLVQRATRENLAAQPDLGPELFAALADTAADALLHVWPEAKPEFEELSRILRANTAALGQAAGTALWNSADGLPTVLIHAADSLYQAGQFTTAIPVFTDLHATALRHLGPDHPDVLIVRNYLAVCRGLAGDVAGAIVAFHELFADAMRVLDPGSDPDLIVAITGNLVYWLGAAGDSAGAAAALEKLLPAVTRAFGPDDHLILIQRSLLARWRGEAGDAAAAVTATEEVLADMERVLGPDHRDTLIAGGNLARWRGEVGDPTGAATFEALLADMERVLGPDHLETLVARSSVAFWRGQTGDAPGAATSFAELLVDAERVLGPGHPRTNSIRSSLAYWRNQMGGQE</sequence>
<dbReference type="AlphaFoldDB" id="A0A7K0BLQ0"/>
<dbReference type="Pfam" id="PF25000">
    <property type="entry name" value="DUF7779"/>
    <property type="match status" value="1"/>
</dbReference>
<dbReference type="PRINTS" id="PR00364">
    <property type="entry name" value="DISEASERSIST"/>
</dbReference>
<evidence type="ECO:0000259" key="2">
    <source>
        <dbReference type="Pfam" id="PF25000"/>
    </source>
</evidence>